<gene>
    <name evidence="1" type="ORF">St703_18880</name>
</gene>
<dbReference type="AlphaFoldDB" id="A0A5K7X3G1"/>
<dbReference type="RefSeq" id="WP_152080561.1">
    <property type="nucleotide sequence ID" value="NZ_AP021853.1"/>
</dbReference>
<proteinExistence type="predicted"/>
<evidence type="ECO:0000313" key="2">
    <source>
        <dbReference type="Proteomes" id="UP000326951"/>
    </source>
</evidence>
<dbReference type="Proteomes" id="UP000326951">
    <property type="component" value="Chromosome"/>
</dbReference>
<protein>
    <submittedName>
        <fullName evidence="1">Uncharacterized protein</fullName>
    </submittedName>
</protein>
<sequence>METTTENATQALLKLVRDNPEMPVVPMVNYELVADDCSYWQGSFGKAELTEIYTDPDKEMGVYIKGWNDDELYEEIYEQLCFDRSEEENDTLTAKQKEQQAKTEFDAIPWKKVIAVYIELPD</sequence>
<reference evidence="1 2" key="1">
    <citation type="submission" date="2019-09" db="EMBL/GenBank/DDBJ databases">
        <title>Complete genome sequence of Sporolactobacillus terrae 70-3.</title>
        <authorList>
            <person name="Tanaka N."/>
            <person name="Shiwa Y."/>
            <person name="Fujita N."/>
            <person name="Tanasupawat S."/>
        </authorList>
    </citation>
    <scope>NUCLEOTIDE SEQUENCE [LARGE SCALE GENOMIC DNA]</scope>
    <source>
        <strain evidence="1 2">70-3</strain>
    </source>
</reference>
<name>A0A5K7X3G1_9BACL</name>
<accession>A0A5K7X3G1</accession>
<evidence type="ECO:0000313" key="1">
    <source>
        <dbReference type="EMBL" id="BBN99183.1"/>
    </source>
</evidence>
<organism evidence="1 2">
    <name type="scientific">Sporolactobacillus terrae</name>
    <dbReference type="NCBI Taxonomy" id="269673"/>
    <lineage>
        <taxon>Bacteria</taxon>
        <taxon>Bacillati</taxon>
        <taxon>Bacillota</taxon>
        <taxon>Bacilli</taxon>
        <taxon>Bacillales</taxon>
        <taxon>Sporolactobacillaceae</taxon>
        <taxon>Sporolactobacillus</taxon>
    </lineage>
</organism>
<dbReference type="EMBL" id="AP021853">
    <property type="protein sequence ID" value="BBN99183.1"/>
    <property type="molecule type" value="Genomic_DNA"/>
</dbReference>